<evidence type="ECO:0000256" key="4">
    <source>
        <dbReference type="ARBA" id="ARBA00022519"/>
    </source>
</evidence>
<feature type="transmembrane region" description="Helical" evidence="12">
    <location>
        <begin position="342"/>
        <end position="361"/>
    </location>
</feature>
<comment type="function">
    <text evidence="9">Part of the binding-protein-dependent transport system for D-xylose. Probably responsible for the translocation of the substrate across the membrane.</text>
</comment>
<keyword evidence="6 12" id="KW-0812">Transmembrane</keyword>
<keyword evidence="5" id="KW-0762">Sugar transport</keyword>
<comment type="caution">
    <text evidence="13">The sequence shown here is derived from an EMBL/GenBank/DDBJ whole genome shotgun (WGS) entry which is preliminary data.</text>
</comment>
<accession>A0A0Q0YJT3</accession>
<evidence type="ECO:0000256" key="7">
    <source>
        <dbReference type="ARBA" id="ARBA00022989"/>
    </source>
</evidence>
<dbReference type="GO" id="GO:0005886">
    <property type="term" value="C:plasma membrane"/>
    <property type="evidence" value="ECO:0007669"/>
    <property type="project" value="UniProtKB-SubCell"/>
</dbReference>
<name>A0A0Q0YJT3_9CORY</name>
<feature type="compositionally biased region" description="Gly residues" evidence="11">
    <location>
        <begin position="19"/>
        <end position="35"/>
    </location>
</feature>
<evidence type="ECO:0000256" key="5">
    <source>
        <dbReference type="ARBA" id="ARBA00022597"/>
    </source>
</evidence>
<feature type="transmembrane region" description="Helical" evidence="12">
    <location>
        <begin position="156"/>
        <end position="176"/>
    </location>
</feature>
<dbReference type="STRING" id="1544413.Clow_00122"/>
<reference evidence="13 14" key="1">
    <citation type="submission" date="2015-10" db="EMBL/GenBank/DDBJ databases">
        <title>Corynebacteirum lowii and Corynebacterium oculi species nova, derived from human clinical disease and and emended description of Corynebacterium mastiditis.</title>
        <authorList>
            <person name="Bernard K."/>
            <person name="Pacheco A.L."/>
            <person name="Mcdougall C."/>
            <person name="Burtx T."/>
            <person name="Weibe D."/>
            <person name="Tyler S."/>
            <person name="Olson A.B."/>
            <person name="Cnockaert M."/>
            <person name="Eguchi H."/>
            <person name="Kuwahara T."/>
            <person name="Nakayama-Imaohji H."/>
            <person name="Boudewijins M."/>
            <person name="Van Hoecke F."/>
            <person name="Bernier A.-M."/>
            <person name="Vandamme P."/>
        </authorList>
    </citation>
    <scope>NUCLEOTIDE SEQUENCE [LARGE SCALE GENOMIC DNA]</scope>
    <source>
        <strain evidence="13 14">NML 130206</strain>
    </source>
</reference>
<protein>
    <recommendedName>
        <fullName evidence="10">Xylose transport system permease protein XylH</fullName>
    </recommendedName>
</protein>
<evidence type="ECO:0000256" key="6">
    <source>
        <dbReference type="ARBA" id="ARBA00022692"/>
    </source>
</evidence>
<dbReference type="PANTHER" id="PTHR32196:SF32">
    <property type="entry name" value="XYLOSE TRANSPORT SYSTEM PERMEASE PROTEIN XYLH"/>
    <property type="match status" value="1"/>
</dbReference>
<keyword evidence="14" id="KW-1185">Reference proteome</keyword>
<feature type="transmembrane region" description="Helical" evidence="12">
    <location>
        <begin position="217"/>
        <end position="234"/>
    </location>
</feature>
<evidence type="ECO:0000256" key="3">
    <source>
        <dbReference type="ARBA" id="ARBA00022475"/>
    </source>
</evidence>
<feature type="transmembrane region" description="Helical" evidence="12">
    <location>
        <begin position="80"/>
        <end position="98"/>
    </location>
</feature>
<keyword evidence="7 12" id="KW-1133">Transmembrane helix</keyword>
<evidence type="ECO:0000256" key="10">
    <source>
        <dbReference type="ARBA" id="ARBA00035686"/>
    </source>
</evidence>
<evidence type="ECO:0000256" key="12">
    <source>
        <dbReference type="SAM" id="Phobius"/>
    </source>
</evidence>
<dbReference type="AlphaFoldDB" id="A0A0Q0YJT3"/>
<feature type="transmembrane region" description="Helical" evidence="12">
    <location>
        <begin position="255"/>
        <end position="276"/>
    </location>
</feature>
<dbReference type="EMBL" id="LKEV01000001">
    <property type="protein sequence ID" value="KQB87075.1"/>
    <property type="molecule type" value="Genomic_DNA"/>
</dbReference>
<feature type="transmembrane region" description="Helical" evidence="12">
    <location>
        <begin position="51"/>
        <end position="68"/>
    </location>
</feature>
<feature type="transmembrane region" description="Helical" evidence="12">
    <location>
        <begin position="129"/>
        <end position="149"/>
    </location>
</feature>
<feature type="transmembrane region" description="Helical" evidence="12">
    <location>
        <begin position="105"/>
        <end position="123"/>
    </location>
</feature>
<proteinExistence type="predicted"/>
<organism evidence="13 14">
    <name type="scientific">Corynebacterium lowii</name>
    <dbReference type="NCBI Taxonomy" id="1544413"/>
    <lineage>
        <taxon>Bacteria</taxon>
        <taxon>Bacillati</taxon>
        <taxon>Actinomycetota</taxon>
        <taxon>Actinomycetes</taxon>
        <taxon>Mycobacteriales</taxon>
        <taxon>Corynebacteriaceae</taxon>
        <taxon>Corynebacterium</taxon>
    </lineage>
</organism>
<feature type="transmembrane region" description="Helical" evidence="12">
    <location>
        <begin position="296"/>
        <end position="312"/>
    </location>
</feature>
<evidence type="ECO:0000313" key="13">
    <source>
        <dbReference type="EMBL" id="KQB87075.1"/>
    </source>
</evidence>
<keyword evidence="8 12" id="KW-0472">Membrane</keyword>
<comment type="subcellular location">
    <subcellularLocation>
        <location evidence="1">Cell membrane</location>
        <topology evidence="1">Multi-pass membrane protein</topology>
    </subcellularLocation>
</comment>
<dbReference type="PANTHER" id="PTHR32196">
    <property type="entry name" value="ABC TRANSPORTER PERMEASE PROTEIN YPHD-RELATED-RELATED"/>
    <property type="match status" value="1"/>
</dbReference>
<keyword evidence="4" id="KW-0997">Cell inner membrane</keyword>
<evidence type="ECO:0000256" key="2">
    <source>
        <dbReference type="ARBA" id="ARBA00022448"/>
    </source>
</evidence>
<dbReference type="InterPro" id="IPR001851">
    <property type="entry name" value="ABC_transp_permease"/>
</dbReference>
<feature type="transmembrane region" description="Helical" evidence="12">
    <location>
        <begin position="319"/>
        <end position="336"/>
    </location>
</feature>
<dbReference type="GO" id="GO:0022857">
    <property type="term" value="F:transmembrane transporter activity"/>
    <property type="evidence" value="ECO:0007669"/>
    <property type="project" value="InterPro"/>
</dbReference>
<keyword evidence="3" id="KW-1003">Cell membrane</keyword>
<evidence type="ECO:0000256" key="11">
    <source>
        <dbReference type="SAM" id="MobiDB-lite"/>
    </source>
</evidence>
<dbReference type="PATRIC" id="fig|1544413.3.peg.125"/>
<evidence type="ECO:0000256" key="1">
    <source>
        <dbReference type="ARBA" id="ARBA00004651"/>
    </source>
</evidence>
<evidence type="ECO:0000313" key="14">
    <source>
        <dbReference type="Proteomes" id="UP000050488"/>
    </source>
</evidence>
<sequence>MSAPQSESRADRVDRAGRVGRGGRGNRGNSRGSGLGSLAHLSHRFQRRPELAGLVGAVLVIVAFAILVPPMRSFEAISTVLYASSTMGIMALAVGLLMVGGEFDLSSGVAVTSTALAATMLNYNFWLNSWAGAGLSLLLALGIGAWNGYLVTRTGIPSFLITLASFLMLQGLNLALTKAVTGQVATPIISDMEGFGSARAVFASTIDVAGVQVRITVLWWLLFVALASVLLLRTRWGNWIFAVGGDEEAARASGVPVRGVKIGLFMLVGFAAWFMGMHNLFAFDSVQAGQGVGNDFLYIIAAVIGGCALTGGRGSAVGTALGALIFGVINQGIVYAGWNPDWFKFFLGGMLLLAVLSNTAVSKGSAR</sequence>
<gene>
    <name evidence="13" type="primary">rbsC</name>
    <name evidence="13" type="ORF">Clow_00122</name>
</gene>
<evidence type="ECO:0000256" key="8">
    <source>
        <dbReference type="ARBA" id="ARBA00023136"/>
    </source>
</evidence>
<dbReference type="Proteomes" id="UP000050488">
    <property type="component" value="Unassembled WGS sequence"/>
</dbReference>
<evidence type="ECO:0000256" key="9">
    <source>
        <dbReference type="ARBA" id="ARBA00035611"/>
    </source>
</evidence>
<dbReference type="RefSeq" id="WP_370871886.1">
    <property type="nucleotide sequence ID" value="NZ_JAUSQY010000001.1"/>
</dbReference>
<feature type="compositionally biased region" description="Basic and acidic residues" evidence="11">
    <location>
        <begin position="8"/>
        <end position="17"/>
    </location>
</feature>
<keyword evidence="2" id="KW-0813">Transport</keyword>
<dbReference type="CDD" id="cd06579">
    <property type="entry name" value="TM_PBP1_transp_AraH_like"/>
    <property type="match status" value="1"/>
</dbReference>
<dbReference type="Pfam" id="PF02653">
    <property type="entry name" value="BPD_transp_2"/>
    <property type="match status" value="1"/>
</dbReference>
<feature type="region of interest" description="Disordered" evidence="11">
    <location>
        <begin position="1"/>
        <end position="35"/>
    </location>
</feature>